<reference evidence="3 4" key="1">
    <citation type="submission" date="2016-11" db="EMBL/GenBank/DDBJ databases">
        <authorList>
            <person name="Jaros S."/>
            <person name="Januszkiewicz K."/>
            <person name="Wedrychowicz H."/>
        </authorList>
    </citation>
    <scope>NUCLEOTIDE SEQUENCE [LARGE SCALE GENOMIC DNA]</scope>
    <source>
        <strain evidence="3 4">DSM 17918</strain>
    </source>
</reference>
<accession>A0A1M5DZ93</accession>
<dbReference type="EMBL" id="FQVH01000040">
    <property type="protein sequence ID" value="SHF72161.1"/>
    <property type="molecule type" value="Genomic_DNA"/>
</dbReference>
<dbReference type="OrthoDB" id="9806653at2"/>
<feature type="domain" description="Glycosyl transferase family 1" evidence="1">
    <location>
        <begin position="189"/>
        <end position="340"/>
    </location>
</feature>
<organism evidence="3 4">
    <name type="scientific">Caldanaerobius fijiensis DSM 17918</name>
    <dbReference type="NCBI Taxonomy" id="1121256"/>
    <lineage>
        <taxon>Bacteria</taxon>
        <taxon>Bacillati</taxon>
        <taxon>Bacillota</taxon>
        <taxon>Clostridia</taxon>
        <taxon>Thermoanaerobacterales</taxon>
        <taxon>Thermoanaerobacteraceae</taxon>
        <taxon>Caldanaerobius</taxon>
    </lineage>
</organism>
<sequence length="368" mass="41387">MEKIAIFIPSLRGGGAERVMLNLASGLANKNYNIDLVVVKLEGQYINQIPQNIKVINLNSKRAITSIIPLIKYIKKNEPNVIVSAMGHINIVAIIAKLFMNNKTKVIITEHTTLSLAKKESKNLKEKIAINILKYIYQYSDAIVAVSKDVAKDMSNMLNIPLEKINVIYNPIISDDLIRKSMENVNDSWFYPGEPPVVISVGRLTEAKDFDTLIYAFKKIYEKMKVRLVILGEGEKRSYLEKLIHDMGLDDDVKIPGFVENPYSYIKRASVFVLSSKREGLPTVLVEALACGTPVISTDCYSGPREILQNGKLGKLVPVGDVDALANEIIKLLENKVENRMLLNELKDFTFESSVQKYIDLIRKVLDE</sequence>
<gene>
    <name evidence="3" type="ORF">SAMN02746089_02442</name>
</gene>
<dbReference type="Pfam" id="PF13439">
    <property type="entry name" value="Glyco_transf_4"/>
    <property type="match status" value="1"/>
</dbReference>
<dbReference type="Gene3D" id="3.40.50.2000">
    <property type="entry name" value="Glycogen Phosphorylase B"/>
    <property type="match status" value="2"/>
</dbReference>
<dbReference type="CDD" id="cd03811">
    <property type="entry name" value="GT4_GT28_WabH-like"/>
    <property type="match status" value="1"/>
</dbReference>
<proteinExistence type="predicted"/>
<dbReference type="PANTHER" id="PTHR12526:SF630">
    <property type="entry name" value="GLYCOSYLTRANSFERASE"/>
    <property type="match status" value="1"/>
</dbReference>
<evidence type="ECO:0000313" key="4">
    <source>
        <dbReference type="Proteomes" id="UP000184088"/>
    </source>
</evidence>
<evidence type="ECO:0000313" key="3">
    <source>
        <dbReference type="EMBL" id="SHF72161.1"/>
    </source>
</evidence>
<feature type="domain" description="Glycosyltransferase subfamily 4-like N-terminal" evidence="2">
    <location>
        <begin position="14"/>
        <end position="172"/>
    </location>
</feature>
<dbReference type="InterPro" id="IPR001296">
    <property type="entry name" value="Glyco_trans_1"/>
</dbReference>
<keyword evidence="4" id="KW-1185">Reference proteome</keyword>
<protein>
    <submittedName>
        <fullName evidence="3">Glycosyltransferase involved in cell wall bisynthesis</fullName>
    </submittedName>
</protein>
<dbReference type="AlphaFoldDB" id="A0A1M5DZ93"/>
<evidence type="ECO:0000259" key="2">
    <source>
        <dbReference type="Pfam" id="PF13439"/>
    </source>
</evidence>
<dbReference type="RefSeq" id="WP_073345830.1">
    <property type="nucleotide sequence ID" value="NZ_FQVH01000040.1"/>
</dbReference>
<keyword evidence="3" id="KW-0808">Transferase</keyword>
<dbReference type="SUPFAM" id="SSF53756">
    <property type="entry name" value="UDP-Glycosyltransferase/glycogen phosphorylase"/>
    <property type="match status" value="1"/>
</dbReference>
<evidence type="ECO:0000259" key="1">
    <source>
        <dbReference type="Pfam" id="PF00534"/>
    </source>
</evidence>
<name>A0A1M5DZ93_9THEO</name>
<dbReference type="InterPro" id="IPR028098">
    <property type="entry name" value="Glyco_trans_4-like_N"/>
</dbReference>
<dbReference type="PANTHER" id="PTHR12526">
    <property type="entry name" value="GLYCOSYLTRANSFERASE"/>
    <property type="match status" value="1"/>
</dbReference>
<dbReference type="Proteomes" id="UP000184088">
    <property type="component" value="Unassembled WGS sequence"/>
</dbReference>
<dbReference type="Pfam" id="PF00534">
    <property type="entry name" value="Glycos_transf_1"/>
    <property type="match status" value="1"/>
</dbReference>
<dbReference type="GO" id="GO:0016757">
    <property type="term" value="F:glycosyltransferase activity"/>
    <property type="evidence" value="ECO:0007669"/>
    <property type="project" value="InterPro"/>
</dbReference>
<dbReference type="STRING" id="1121256.SAMN02746089_02442"/>